<evidence type="ECO:0000313" key="1">
    <source>
        <dbReference type="EMBL" id="MBX42274.1"/>
    </source>
</evidence>
<name>A0A2P2NIK1_RHIMU</name>
<accession>A0A2P2NIK1</accession>
<proteinExistence type="predicted"/>
<dbReference type="EMBL" id="GGEC01061790">
    <property type="protein sequence ID" value="MBX42274.1"/>
    <property type="molecule type" value="Transcribed_RNA"/>
</dbReference>
<sequence length="80" mass="9217">MQSACGAHYTCTEFAFQLQFKLFTTQVLVQSYRWQPSQLVFGPIGPRVFLCHLSNGSFLASKFSLMRHEFLSHHFCSILL</sequence>
<reference evidence="1" key="1">
    <citation type="submission" date="2018-02" db="EMBL/GenBank/DDBJ databases">
        <title>Rhizophora mucronata_Transcriptome.</title>
        <authorList>
            <person name="Meera S.P."/>
            <person name="Sreeshan A."/>
            <person name="Augustine A."/>
        </authorList>
    </citation>
    <scope>NUCLEOTIDE SEQUENCE</scope>
    <source>
        <tissue evidence="1">Leaf</tissue>
    </source>
</reference>
<dbReference type="AlphaFoldDB" id="A0A2P2NIK1"/>
<organism evidence="1">
    <name type="scientific">Rhizophora mucronata</name>
    <name type="common">Asiatic mangrove</name>
    <dbReference type="NCBI Taxonomy" id="61149"/>
    <lineage>
        <taxon>Eukaryota</taxon>
        <taxon>Viridiplantae</taxon>
        <taxon>Streptophyta</taxon>
        <taxon>Embryophyta</taxon>
        <taxon>Tracheophyta</taxon>
        <taxon>Spermatophyta</taxon>
        <taxon>Magnoliopsida</taxon>
        <taxon>eudicotyledons</taxon>
        <taxon>Gunneridae</taxon>
        <taxon>Pentapetalae</taxon>
        <taxon>rosids</taxon>
        <taxon>fabids</taxon>
        <taxon>Malpighiales</taxon>
        <taxon>Rhizophoraceae</taxon>
        <taxon>Rhizophora</taxon>
    </lineage>
</organism>
<protein>
    <submittedName>
        <fullName evidence="1">Uncharacterized protein</fullName>
    </submittedName>
</protein>